<dbReference type="EMBL" id="CP047156">
    <property type="protein sequence ID" value="QHB99296.1"/>
    <property type="molecule type" value="Genomic_DNA"/>
</dbReference>
<name>A0A7L4YL63_9ACTN</name>
<dbReference type="Gene3D" id="3.40.50.300">
    <property type="entry name" value="P-loop containing nucleotide triphosphate hydrolases"/>
    <property type="match status" value="1"/>
</dbReference>
<organism evidence="1 2">
    <name type="scientific">Epidermidibacterium keratini</name>
    <dbReference type="NCBI Taxonomy" id="1891644"/>
    <lineage>
        <taxon>Bacteria</taxon>
        <taxon>Bacillati</taxon>
        <taxon>Actinomycetota</taxon>
        <taxon>Actinomycetes</taxon>
        <taxon>Sporichthyales</taxon>
        <taxon>Sporichthyaceae</taxon>
        <taxon>Epidermidibacterium</taxon>
    </lineage>
</organism>
<dbReference type="SUPFAM" id="SSF52540">
    <property type="entry name" value="P-loop containing nucleoside triphosphate hydrolases"/>
    <property type="match status" value="1"/>
</dbReference>
<reference evidence="1 2" key="1">
    <citation type="journal article" date="2018" name="Int. J. Syst. Evol. Microbiol.">
        <title>Epidermidibacterium keratini gen. nov., sp. nov., a member of the family Sporichthyaceae, isolated from keratin epidermis.</title>
        <authorList>
            <person name="Lee D.G."/>
            <person name="Trujillo M.E."/>
            <person name="Kang S."/>
            <person name="Nam J.J."/>
            <person name="Kim Y.J."/>
        </authorList>
    </citation>
    <scope>NUCLEOTIDE SEQUENCE [LARGE SCALE GENOMIC DNA]</scope>
    <source>
        <strain evidence="1 2">EPI-7</strain>
    </source>
</reference>
<gene>
    <name evidence="1" type="ORF">EK0264_02645</name>
</gene>
<dbReference type="InParanoid" id="A0A7L4YL63"/>
<dbReference type="OrthoDB" id="3523587at2"/>
<evidence type="ECO:0000313" key="1">
    <source>
        <dbReference type="EMBL" id="QHB99296.1"/>
    </source>
</evidence>
<proteinExistence type="predicted"/>
<dbReference type="KEGG" id="eke:EK0264_02645"/>
<evidence type="ECO:0000313" key="2">
    <source>
        <dbReference type="Proteomes" id="UP000463857"/>
    </source>
</evidence>
<dbReference type="InterPro" id="IPR027417">
    <property type="entry name" value="P-loop_NTPase"/>
</dbReference>
<dbReference type="Pfam" id="PF13671">
    <property type="entry name" value="AAA_33"/>
    <property type="match status" value="1"/>
</dbReference>
<sequence length="190" mass="21213">MQHNAAAGPAADFVLVAGVPGAGKSTALRALVGRVPNARILDPEQPRDWVRARFADLPYRRYRPLVHLIATLRVLWFVLRGPGKRPLVVHEPGTRTRLRRALVRLAHARGWRPALVFIEVTPAEAARGQHARGRILREQSFAGHWKRWSRLKEHLTDGLADEPWEHILVVPRSRAVDAIAGELTATGTKS</sequence>
<accession>A0A7L4YL63</accession>
<protein>
    <submittedName>
        <fullName evidence="1">AAA family ATPase</fullName>
    </submittedName>
</protein>
<dbReference type="AlphaFoldDB" id="A0A7L4YL63"/>
<dbReference type="Proteomes" id="UP000463857">
    <property type="component" value="Chromosome"/>
</dbReference>
<keyword evidence="2" id="KW-1185">Reference proteome</keyword>
<dbReference type="RefSeq" id="WP_159542629.1">
    <property type="nucleotide sequence ID" value="NZ_CP047156.1"/>
</dbReference>